<sequence length="558" mass="57796">MPQSGHVASPSFAPELFGDFLLVQRLARSPMAEVLLAVRLGDRSGRTFVVKRPVLGERASGRAAQAISREAEVLEAVRVPGLPALEAAGAMAGLPYIAQEHVRGVPLDELLARVGRLPSVAAAAVGRDLARALSALHAAGWVHGDVTPSNVIVDDAGEARLLDLGIARHIGERRAEVAGKPGYVAPEAALPGAASTAEDAFGLGVVLAECVLGRRLFPERDLVEAAARADTPREVATLEQALPGLSPALARRPEQRPSLTVLCERLEQLPVDRGVLADLVARASEPVSPDLTPTAPMVVAGRVERTLVDADLDASGEGRPTSDPLIGGALAGAALAGSADARVTQAQSALTPAEYADAARAGASFAEGVTSERSAREPFSAEQPVDAHPLARANGTHRSDAAHGFDEDAVPAPPRGPAPSDPARAGRVPLDVDGGARAGATAASPAPAAPRLPWVALTLAFTLVLIVGVLLGRSMSRQGPGKLSIGGPLPRRAQIELDGKPFSMPIGDAAPLSPGSHTLAIVLPRGVRREYTFQVRPNEHIVILQSNRREDLEGEGSP</sequence>
<protein>
    <recommendedName>
        <fullName evidence="7">Protein kinase domain-containing protein</fullName>
    </recommendedName>
</protein>
<evidence type="ECO:0000256" key="5">
    <source>
        <dbReference type="SAM" id="MobiDB-lite"/>
    </source>
</evidence>
<dbReference type="GO" id="GO:0005524">
    <property type="term" value="F:ATP binding"/>
    <property type="evidence" value="ECO:0007669"/>
    <property type="project" value="UniProtKB-KW"/>
</dbReference>
<keyword evidence="4" id="KW-0067">ATP-binding</keyword>
<feature type="compositionally biased region" description="Basic and acidic residues" evidence="5">
    <location>
        <begin position="397"/>
        <end position="406"/>
    </location>
</feature>
<accession>A0A0K1ETZ5</accession>
<dbReference type="PANTHER" id="PTHR43289:SF6">
    <property type="entry name" value="SERINE_THREONINE-PROTEIN KINASE NEKL-3"/>
    <property type="match status" value="1"/>
</dbReference>
<dbReference type="Gene3D" id="1.10.510.10">
    <property type="entry name" value="Transferase(Phosphotransferase) domain 1"/>
    <property type="match status" value="1"/>
</dbReference>
<organism evidence="8 9">
    <name type="scientific">Chondromyces crocatus</name>
    <dbReference type="NCBI Taxonomy" id="52"/>
    <lineage>
        <taxon>Bacteria</taxon>
        <taxon>Pseudomonadati</taxon>
        <taxon>Myxococcota</taxon>
        <taxon>Polyangia</taxon>
        <taxon>Polyangiales</taxon>
        <taxon>Polyangiaceae</taxon>
        <taxon>Chondromyces</taxon>
    </lineage>
</organism>
<evidence type="ECO:0000256" key="3">
    <source>
        <dbReference type="ARBA" id="ARBA00022777"/>
    </source>
</evidence>
<dbReference type="SUPFAM" id="SSF56112">
    <property type="entry name" value="Protein kinase-like (PK-like)"/>
    <property type="match status" value="1"/>
</dbReference>
<feature type="region of interest" description="Disordered" evidence="5">
    <location>
        <begin position="367"/>
        <end position="445"/>
    </location>
</feature>
<dbReference type="GO" id="GO:0004674">
    <property type="term" value="F:protein serine/threonine kinase activity"/>
    <property type="evidence" value="ECO:0007669"/>
    <property type="project" value="TreeGrafter"/>
</dbReference>
<dbReference type="InterPro" id="IPR011009">
    <property type="entry name" value="Kinase-like_dom_sf"/>
</dbReference>
<evidence type="ECO:0000256" key="1">
    <source>
        <dbReference type="ARBA" id="ARBA00022679"/>
    </source>
</evidence>
<dbReference type="Pfam" id="PF00069">
    <property type="entry name" value="Pkinase"/>
    <property type="match status" value="1"/>
</dbReference>
<feature type="compositionally biased region" description="Pro residues" evidence="5">
    <location>
        <begin position="411"/>
        <end position="420"/>
    </location>
</feature>
<keyword evidence="6" id="KW-0812">Transmembrane</keyword>
<keyword evidence="1" id="KW-0808">Transferase</keyword>
<keyword evidence="3" id="KW-0418">Kinase</keyword>
<evidence type="ECO:0000256" key="4">
    <source>
        <dbReference type="ARBA" id="ARBA00022840"/>
    </source>
</evidence>
<evidence type="ECO:0000256" key="6">
    <source>
        <dbReference type="SAM" id="Phobius"/>
    </source>
</evidence>
<evidence type="ECO:0000313" key="8">
    <source>
        <dbReference type="EMBL" id="AKT44112.1"/>
    </source>
</evidence>
<keyword evidence="6" id="KW-1133">Transmembrane helix</keyword>
<dbReference type="AlphaFoldDB" id="A0A0K1ETZ5"/>
<dbReference type="InterPro" id="IPR000719">
    <property type="entry name" value="Prot_kinase_dom"/>
</dbReference>
<feature type="domain" description="Protein kinase" evidence="7">
    <location>
        <begin position="20"/>
        <end position="269"/>
    </location>
</feature>
<proteinExistence type="predicted"/>
<reference evidence="8 9" key="1">
    <citation type="submission" date="2015-07" db="EMBL/GenBank/DDBJ databases">
        <title>Genome analysis of myxobacterium Chondromyces crocatus Cm c5 reveals a high potential for natural compound synthesis and the genetic basis for the loss of fruiting body formation.</title>
        <authorList>
            <person name="Zaburannyi N."/>
            <person name="Bunk B."/>
            <person name="Maier J."/>
            <person name="Overmann J."/>
            <person name="Mueller R."/>
        </authorList>
    </citation>
    <scope>NUCLEOTIDE SEQUENCE [LARGE SCALE GENOMIC DNA]</scope>
    <source>
        <strain evidence="8 9">Cm c5</strain>
    </source>
</reference>
<dbReference type="KEGG" id="ccro:CMC5_083520"/>
<keyword evidence="2" id="KW-0547">Nucleotide-binding</keyword>
<keyword evidence="9" id="KW-1185">Reference proteome</keyword>
<keyword evidence="6" id="KW-0472">Membrane</keyword>
<dbReference type="Proteomes" id="UP000067626">
    <property type="component" value="Chromosome"/>
</dbReference>
<gene>
    <name evidence="8" type="ORF">CMC5_083520</name>
</gene>
<dbReference type="STRING" id="52.CMC5_083520"/>
<name>A0A0K1ETZ5_CHOCO</name>
<dbReference type="PANTHER" id="PTHR43289">
    <property type="entry name" value="MITOGEN-ACTIVATED PROTEIN KINASE KINASE KINASE 20-RELATED"/>
    <property type="match status" value="1"/>
</dbReference>
<feature type="transmembrane region" description="Helical" evidence="6">
    <location>
        <begin position="452"/>
        <end position="472"/>
    </location>
</feature>
<evidence type="ECO:0000259" key="7">
    <source>
        <dbReference type="PROSITE" id="PS50011"/>
    </source>
</evidence>
<dbReference type="EMBL" id="CP012159">
    <property type="protein sequence ID" value="AKT44112.1"/>
    <property type="molecule type" value="Genomic_DNA"/>
</dbReference>
<evidence type="ECO:0000313" key="9">
    <source>
        <dbReference type="Proteomes" id="UP000067626"/>
    </source>
</evidence>
<evidence type="ECO:0000256" key="2">
    <source>
        <dbReference type="ARBA" id="ARBA00022741"/>
    </source>
</evidence>
<dbReference type="CDD" id="cd14014">
    <property type="entry name" value="STKc_PknB_like"/>
    <property type="match status" value="1"/>
</dbReference>
<dbReference type="PROSITE" id="PS50011">
    <property type="entry name" value="PROTEIN_KINASE_DOM"/>
    <property type="match status" value="1"/>
</dbReference>